<dbReference type="InterPro" id="IPR050278">
    <property type="entry name" value="Serine_Prot_S9B/DPPIV"/>
</dbReference>
<proteinExistence type="predicted"/>
<dbReference type="Gene3D" id="3.40.50.1820">
    <property type="entry name" value="alpha/beta hydrolase"/>
    <property type="match status" value="1"/>
</dbReference>
<name>A0ABR9XGE2_9SPHI</name>
<dbReference type="InterPro" id="IPR011042">
    <property type="entry name" value="6-blade_b-propeller_TolB-like"/>
</dbReference>
<dbReference type="Gene3D" id="2.120.10.30">
    <property type="entry name" value="TolB, C-terminal domain"/>
    <property type="match status" value="1"/>
</dbReference>
<comment type="caution">
    <text evidence="2">The sequence shown here is derived from an EMBL/GenBank/DDBJ whole genome shotgun (WGS) entry which is preliminary data.</text>
</comment>
<evidence type="ECO:0000313" key="2">
    <source>
        <dbReference type="EMBL" id="MBE9666275.1"/>
    </source>
</evidence>
<gene>
    <name evidence="2" type="ORF">IRJ18_07875</name>
</gene>
<reference evidence="2 3" key="1">
    <citation type="submission" date="2020-10" db="EMBL/GenBank/DDBJ databases">
        <title>Mucilaginibacter mali sp. nov., isolated from rhizosphere soil of apple orchard.</title>
        <authorList>
            <person name="Lee J.-S."/>
            <person name="Kim H.S."/>
            <person name="Kim J.-S."/>
        </authorList>
    </citation>
    <scope>NUCLEOTIDE SEQUENCE [LARGE SCALE GENOMIC DNA]</scope>
    <source>
        <strain evidence="2 3">KCTC 23157</strain>
    </source>
</reference>
<dbReference type="PANTHER" id="PTHR11731">
    <property type="entry name" value="PROTEASE FAMILY S9B,C DIPEPTIDYL-PEPTIDASE IV-RELATED"/>
    <property type="match status" value="1"/>
</dbReference>
<dbReference type="InterPro" id="IPR029058">
    <property type="entry name" value="AB_hydrolase_fold"/>
</dbReference>
<evidence type="ECO:0000313" key="3">
    <source>
        <dbReference type="Proteomes" id="UP000632774"/>
    </source>
</evidence>
<evidence type="ECO:0000259" key="1">
    <source>
        <dbReference type="Pfam" id="PF00326"/>
    </source>
</evidence>
<dbReference type="Pfam" id="PF00326">
    <property type="entry name" value="Peptidase_S9"/>
    <property type="match status" value="1"/>
</dbReference>
<dbReference type="SUPFAM" id="SSF82171">
    <property type="entry name" value="DPP6 N-terminal domain-like"/>
    <property type="match status" value="1"/>
</dbReference>
<feature type="domain" description="Peptidase S9 prolyl oligopeptidase catalytic" evidence="1">
    <location>
        <begin position="751"/>
        <end position="926"/>
    </location>
</feature>
<dbReference type="Proteomes" id="UP000632774">
    <property type="component" value="Unassembled WGS sequence"/>
</dbReference>
<protein>
    <submittedName>
        <fullName evidence="2">S9 family peptidase</fullName>
    </submittedName>
</protein>
<dbReference type="PANTHER" id="PTHR11731:SF193">
    <property type="entry name" value="DIPEPTIDYL PEPTIDASE 9"/>
    <property type="match status" value="1"/>
</dbReference>
<dbReference type="EMBL" id="JADFFM010000001">
    <property type="protein sequence ID" value="MBE9666275.1"/>
    <property type="molecule type" value="Genomic_DNA"/>
</dbReference>
<sequence>MRKILLLSVFLIIYLSVEAQKKPLDHSVYDGWQSVTNQIISENGKWILYVVKPQAGDANLVITDPQRKYNLQVPRADTARLTSDAKYAAFLIRPFYAAVRQARIKKKTPAEMPKDTLGLITLGNSSITKVPAIRSFKIAEKASVIAYLASAKTDTLKRPLAGDTSRRAVRNTIAPPTREGDDLTLKNLATGKQRTFKYVTDYQLSKNGKLLAFASTVPARGAPKGAKSGMYVYDIERDSLKAVSTGRGNYRNPVFDDAGTQLAFAAEKNPEKAQVKPFKLYYYNTKADSASVIAGPGSTGMPDKWAVSGDGRLSFSRNGSSLFLGTAPIPKPLDTTLVDFETAKLDIWNYKDEYLQPEQLKNLQRDLRRSYLAVIRPTESNKLVQLADKYIEQITLPENTDARYVLGTTDTGARVQAQWNGGGNNEAYLIDTKTGERKKIINRTKARYSMSPAGNYVLWFDSKNQHYYSYSVATGKKTDLSANIPTKLGQEDNDVPDDPGAYGISGWTSGDKTVLLYDRFDIWQVDAATGAATNFTNGMGRANKLIFRYPFLERGARGGGRGGAGNGSLEELKYISEKQPLWLLTQNDETKQWGYYKKQLGSTKAPEKVIMGDYNISPLQKAKNADVFIYTKQSYTHSPDLYASTDLKNETQLSAINPQQANYNWGTAELVHWTTPKGYKSTGVLFKPENFDPNKKYPMICYFYEKVSETLYNYQAPAPTPSRLPISFFVSNGYLVFTPDISYEVGHPGQSAVEFVNSGVEMLKKNPWVDGTHIGIQGQSWGGYQVAYLITATNMYAAAWAGAPVANMTSAYGGIRWESGVNRQFQYEKTQSRIGATLWDKSELYIENSPLFHLPKVQTPLMIMSNDADGAVPWYQGIELFTAMRRLNKPVWLLQYNDEAHNLVQRKNRKDISIREQQFFDHFLKGTPMPVWMDKGVPAVDKGKDWGLALEK</sequence>
<keyword evidence="3" id="KW-1185">Reference proteome</keyword>
<organism evidence="2 3">
    <name type="scientific">Mucilaginibacter boryungensis</name>
    <dbReference type="NCBI Taxonomy" id="768480"/>
    <lineage>
        <taxon>Bacteria</taxon>
        <taxon>Pseudomonadati</taxon>
        <taxon>Bacteroidota</taxon>
        <taxon>Sphingobacteriia</taxon>
        <taxon>Sphingobacteriales</taxon>
        <taxon>Sphingobacteriaceae</taxon>
        <taxon>Mucilaginibacter</taxon>
    </lineage>
</organism>
<accession>A0ABR9XGE2</accession>
<dbReference type="InterPro" id="IPR001375">
    <property type="entry name" value="Peptidase_S9_cat"/>
</dbReference>
<dbReference type="RefSeq" id="WP_194105644.1">
    <property type="nucleotide sequence ID" value="NZ_JADFFM010000001.1"/>
</dbReference>
<dbReference type="SUPFAM" id="SSF53474">
    <property type="entry name" value="alpha/beta-Hydrolases"/>
    <property type="match status" value="1"/>
</dbReference>